<evidence type="ECO:0000256" key="7">
    <source>
        <dbReference type="PROSITE-ProRule" id="PRU00339"/>
    </source>
</evidence>
<dbReference type="Gene3D" id="1.25.40.10">
    <property type="entry name" value="Tetratricopeptide repeat domain"/>
    <property type="match status" value="2"/>
</dbReference>
<keyword evidence="3" id="KW-0597">Phosphoprotein</keyword>
<evidence type="ECO:0000256" key="3">
    <source>
        <dbReference type="ARBA" id="ARBA00022553"/>
    </source>
</evidence>
<dbReference type="EC" id="2.7.13.3" evidence="2"/>
<organism evidence="10 11">
    <name type="scientific">Cyclobacterium xiamenense</name>
    <dbReference type="NCBI Taxonomy" id="1297121"/>
    <lineage>
        <taxon>Bacteria</taxon>
        <taxon>Pseudomonadati</taxon>
        <taxon>Bacteroidota</taxon>
        <taxon>Cytophagia</taxon>
        <taxon>Cytophagales</taxon>
        <taxon>Cyclobacteriaceae</taxon>
        <taxon>Cyclobacterium</taxon>
    </lineage>
</organism>
<dbReference type="PANTHER" id="PTHR43711:SF31">
    <property type="entry name" value="HISTIDINE KINASE"/>
    <property type="match status" value="1"/>
</dbReference>
<dbReference type="Pfam" id="PF13374">
    <property type="entry name" value="TPR_10"/>
    <property type="match status" value="1"/>
</dbReference>
<feature type="transmembrane region" description="Helical" evidence="8">
    <location>
        <begin position="7"/>
        <end position="29"/>
    </location>
</feature>
<sequence length="694" mass="79432">MNSVTRFYFWSSKTYFHCFLYFLGFYGLIGCQSQVESYQPISAETTEILDRSSNLLNSGQYRRSMQFLDSAYQQIGNKTPLDWWEKYNFLSRIYLKYDVDLNQSRVYLDSMFWVLKDRSRLYQKEYAQTKFLEGDWYKAGRDFEKAFASYFEGREFAQANLSDCLISNLTYQLGIFRYEQQQYAASIPYFKQAIEENEDCWDADMMDQNLYFPQMYRNTLGLAYEKTGALDSAAYFYQKGLTFLETIEKRYPGEKKFISLARGVILGNLGGVLASLGKTQDAERFLKESIAINSQPNFDVLDALTAKIKLAELFISQNRLQEAEQLLVAMDSVLSGSELKNRAYVQGRIHWSKAMGTYFEKQGALDKAYPFLKTHYQLRDSLDLADNALKTVDMEASLQNAAQQYQLSLINRDNQIKTIYLVATIGFTVLLVIFLGFIWQGLSRSKNINKVISQQNIELQETLGALEQSQAENTKIMYMVAHDLRNPISSMVMMADILLSDEQISGENRVLLGHIKTSCNNSLNLVSEMMQSNKNAASFSKEAVDIDRLLNYCVELLQHKAHEKNQKLILETIPVTAFVSREKLWRVISNLIANAVKFSPKGKSIRISMKKTSEKVIVSIKDEGIGIPESIKNKVFEWYTDGKRSGTDGEKPFGMGLAISKQIIAAHGGTIWFESEENKGTTFYIEIPIKAQKS</sequence>
<keyword evidence="11" id="KW-1185">Reference proteome</keyword>
<dbReference type="InterPro" id="IPR036097">
    <property type="entry name" value="HisK_dim/P_sf"/>
</dbReference>
<dbReference type="Proteomes" id="UP000199403">
    <property type="component" value="Unassembled WGS sequence"/>
</dbReference>
<dbReference type="Gene3D" id="1.10.287.130">
    <property type="match status" value="1"/>
</dbReference>
<dbReference type="SUPFAM" id="SSF55874">
    <property type="entry name" value="ATPase domain of HSP90 chaperone/DNA topoisomerase II/histidine kinase"/>
    <property type="match status" value="1"/>
</dbReference>
<dbReference type="InterPro" id="IPR036890">
    <property type="entry name" value="HATPase_C_sf"/>
</dbReference>
<keyword evidence="8" id="KW-0812">Transmembrane</keyword>
<dbReference type="InterPro" id="IPR011990">
    <property type="entry name" value="TPR-like_helical_dom_sf"/>
</dbReference>
<dbReference type="Pfam" id="PF00512">
    <property type="entry name" value="HisKA"/>
    <property type="match status" value="1"/>
</dbReference>
<keyword evidence="7" id="KW-0802">TPR repeat</keyword>
<proteinExistence type="predicted"/>
<feature type="transmembrane region" description="Helical" evidence="8">
    <location>
        <begin position="419"/>
        <end position="439"/>
    </location>
</feature>
<dbReference type="InterPro" id="IPR019734">
    <property type="entry name" value="TPR_rpt"/>
</dbReference>
<dbReference type="CDD" id="cd00082">
    <property type="entry name" value="HisKA"/>
    <property type="match status" value="1"/>
</dbReference>
<dbReference type="PROSITE" id="PS50005">
    <property type="entry name" value="TPR"/>
    <property type="match status" value="1"/>
</dbReference>
<gene>
    <name evidence="10" type="ORF">SAMN05192553_10762</name>
</gene>
<dbReference type="SUPFAM" id="SSF47384">
    <property type="entry name" value="Homodimeric domain of signal transducing histidine kinase"/>
    <property type="match status" value="1"/>
</dbReference>
<dbReference type="InterPro" id="IPR005467">
    <property type="entry name" value="His_kinase_dom"/>
</dbReference>
<feature type="domain" description="Histidine kinase" evidence="9">
    <location>
        <begin position="479"/>
        <end position="691"/>
    </location>
</feature>
<dbReference type="AlphaFoldDB" id="A0A1H7AMG7"/>
<reference evidence="11" key="1">
    <citation type="submission" date="2016-10" db="EMBL/GenBank/DDBJ databases">
        <authorList>
            <person name="Varghese N."/>
            <person name="Submissions S."/>
        </authorList>
    </citation>
    <scope>NUCLEOTIDE SEQUENCE [LARGE SCALE GENOMIC DNA]</scope>
    <source>
        <strain evidence="11">IBRC-M 10761</strain>
    </source>
</reference>
<evidence type="ECO:0000256" key="8">
    <source>
        <dbReference type="SAM" id="Phobius"/>
    </source>
</evidence>
<accession>A0A1H7AMG7</accession>
<dbReference type="Pfam" id="PF02518">
    <property type="entry name" value="HATPase_c"/>
    <property type="match status" value="1"/>
</dbReference>
<protein>
    <recommendedName>
        <fullName evidence="2">histidine kinase</fullName>
        <ecNumber evidence="2">2.7.13.3</ecNumber>
    </recommendedName>
</protein>
<keyword evidence="8" id="KW-0472">Membrane</keyword>
<dbReference type="PROSITE" id="PS50109">
    <property type="entry name" value="HIS_KIN"/>
    <property type="match status" value="1"/>
</dbReference>
<dbReference type="PANTHER" id="PTHR43711">
    <property type="entry name" value="TWO-COMPONENT HISTIDINE KINASE"/>
    <property type="match status" value="1"/>
</dbReference>
<evidence type="ECO:0000259" key="9">
    <source>
        <dbReference type="PROSITE" id="PS50109"/>
    </source>
</evidence>
<evidence type="ECO:0000256" key="4">
    <source>
        <dbReference type="ARBA" id="ARBA00022679"/>
    </source>
</evidence>
<dbReference type="InterPro" id="IPR050736">
    <property type="entry name" value="Sensor_HK_Regulatory"/>
</dbReference>
<feature type="repeat" description="TPR" evidence="7">
    <location>
        <begin position="167"/>
        <end position="200"/>
    </location>
</feature>
<name>A0A1H7AMG7_9BACT</name>
<keyword evidence="5 10" id="KW-0418">Kinase</keyword>
<evidence type="ECO:0000256" key="5">
    <source>
        <dbReference type="ARBA" id="ARBA00022777"/>
    </source>
</evidence>
<dbReference type="InterPro" id="IPR003594">
    <property type="entry name" value="HATPase_dom"/>
</dbReference>
<evidence type="ECO:0000313" key="10">
    <source>
        <dbReference type="EMBL" id="SEJ65067.1"/>
    </source>
</evidence>
<dbReference type="InterPro" id="IPR003661">
    <property type="entry name" value="HisK_dim/P_dom"/>
</dbReference>
<dbReference type="CDD" id="cd00075">
    <property type="entry name" value="HATPase"/>
    <property type="match status" value="1"/>
</dbReference>
<dbReference type="SMART" id="SM00387">
    <property type="entry name" value="HATPase_c"/>
    <property type="match status" value="1"/>
</dbReference>
<keyword evidence="8" id="KW-1133">Transmembrane helix</keyword>
<dbReference type="SUPFAM" id="SSF48452">
    <property type="entry name" value="TPR-like"/>
    <property type="match status" value="1"/>
</dbReference>
<keyword evidence="6" id="KW-0902">Two-component regulatory system</keyword>
<dbReference type="InterPro" id="IPR004358">
    <property type="entry name" value="Sig_transdc_His_kin-like_C"/>
</dbReference>
<evidence type="ECO:0000256" key="1">
    <source>
        <dbReference type="ARBA" id="ARBA00000085"/>
    </source>
</evidence>
<dbReference type="RefSeq" id="WP_092177465.1">
    <property type="nucleotide sequence ID" value="NZ_FNZH01000007.1"/>
</dbReference>
<dbReference type="PROSITE" id="PS51257">
    <property type="entry name" value="PROKAR_LIPOPROTEIN"/>
    <property type="match status" value="1"/>
</dbReference>
<dbReference type="SMART" id="SM00388">
    <property type="entry name" value="HisKA"/>
    <property type="match status" value="1"/>
</dbReference>
<dbReference type="Gene3D" id="3.30.565.10">
    <property type="entry name" value="Histidine kinase-like ATPase, C-terminal domain"/>
    <property type="match status" value="1"/>
</dbReference>
<dbReference type="OrthoDB" id="9806995at2"/>
<dbReference type="EMBL" id="FNZH01000007">
    <property type="protein sequence ID" value="SEJ65067.1"/>
    <property type="molecule type" value="Genomic_DNA"/>
</dbReference>
<evidence type="ECO:0000313" key="11">
    <source>
        <dbReference type="Proteomes" id="UP000199403"/>
    </source>
</evidence>
<evidence type="ECO:0000256" key="6">
    <source>
        <dbReference type="ARBA" id="ARBA00023012"/>
    </source>
</evidence>
<dbReference type="SMART" id="SM00028">
    <property type="entry name" value="TPR"/>
    <property type="match status" value="3"/>
</dbReference>
<keyword evidence="4" id="KW-0808">Transferase</keyword>
<evidence type="ECO:0000256" key="2">
    <source>
        <dbReference type="ARBA" id="ARBA00012438"/>
    </source>
</evidence>
<dbReference type="STRING" id="1416801.SAMN05192553_10762"/>
<dbReference type="PRINTS" id="PR00344">
    <property type="entry name" value="BCTRLSENSOR"/>
</dbReference>
<comment type="catalytic activity">
    <reaction evidence="1">
        <text>ATP + protein L-histidine = ADP + protein N-phospho-L-histidine.</text>
        <dbReference type="EC" id="2.7.13.3"/>
    </reaction>
</comment>
<dbReference type="FunFam" id="3.30.565.10:FF:000006">
    <property type="entry name" value="Sensor histidine kinase WalK"/>
    <property type="match status" value="1"/>
</dbReference>
<dbReference type="GO" id="GO:0000155">
    <property type="term" value="F:phosphorelay sensor kinase activity"/>
    <property type="evidence" value="ECO:0007669"/>
    <property type="project" value="InterPro"/>
</dbReference>